<evidence type="ECO:0000256" key="1">
    <source>
        <dbReference type="ARBA" id="ARBA00008874"/>
    </source>
</evidence>
<feature type="domain" description="Protein kinase" evidence="13">
    <location>
        <begin position="191"/>
        <end position="446"/>
    </location>
</feature>
<dbReference type="PANTHER" id="PTHR48012">
    <property type="entry name" value="STERILE20-LIKE KINASE, ISOFORM B-RELATED"/>
    <property type="match status" value="1"/>
</dbReference>
<dbReference type="Gene3D" id="1.10.510.10">
    <property type="entry name" value="Transferase(Phosphotransferase) domain 1"/>
    <property type="match status" value="1"/>
</dbReference>
<sequence>MGRLVKSPSLLTSDTPTTSSSSTLSVSTPGSLNQKSENTTKERARTQPQPPSLRQDTTRKHATSFNEKKAPWRAPGKWQMPDIIAEEWKRKQELELQNAKHKVKQRALPPSPPPSPPRRPWIPVGKTPDILPLPPRPSRPSVAAQTAAPATTPSISRKKPSPPPAHAEFDAKVRKVLPTAKIMSENPQTTYIGLCKIGSGANGAVVSAKKRSGTKGQVAIKRCLIEDHDVRHHAYVLRELRIMGRIAHPNLVAIKEAGLWGDYLWMAMELMTCSVFNLLYNTSSGLSEGMAVRVAMEVLQGLIFLHSRGYMHRDVKCENILLGRDGQVKLADFGLATPLNRENKDRLGTAKWMAPEVISEQRYTENVDVWSLAITMIEMMDRVPPLYHLDDTEMIFELILYGERPPTFTFTKPSAAMTHLTEWMLTRDGSQRPQPVDVLKRIEQFIQYNVLKCAAQSEVASLVRDVFPDAA</sequence>
<feature type="compositionally biased region" description="Low complexity" evidence="12">
    <location>
        <begin position="7"/>
        <end position="32"/>
    </location>
</feature>
<organism evidence="14 15">
    <name type="scientific">Syncephalastrum racemosum</name>
    <name type="common">Filamentous fungus</name>
    <dbReference type="NCBI Taxonomy" id="13706"/>
    <lineage>
        <taxon>Eukaryota</taxon>
        <taxon>Fungi</taxon>
        <taxon>Fungi incertae sedis</taxon>
        <taxon>Mucoromycota</taxon>
        <taxon>Mucoromycotina</taxon>
        <taxon>Mucoromycetes</taxon>
        <taxon>Mucorales</taxon>
        <taxon>Syncephalastraceae</taxon>
        <taxon>Syncephalastrum</taxon>
    </lineage>
</organism>
<evidence type="ECO:0000256" key="9">
    <source>
        <dbReference type="ARBA" id="ARBA00048679"/>
    </source>
</evidence>
<accession>A0A1X2H6I7</accession>
<dbReference type="GO" id="GO:0005737">
    <property type="term" value="C:cytoplasm"/>
    <property type="evidence" value="ECO:0007669"/>
    <property type="project" value="TreeGrafter"/>
</dbReference>
<evidence type="ECO:0000313" key="14">
    <source>
        <dbReference type="EMBL" id="ORY94074.1"/>
    </source>
</evidence>
<evidence type="ECO:0000256" key="12">
    <source>
        <dbReference type="SAM" id="MobiDB-lite"/>
    </source>
</evidence>
<keyword evidence="6 14" id="KW-0418">Kinase</keyword>
<dbReference type="Gene3D" id="3.30.200.20">
    <property type="entry name" value="Phosphorylase Kinase, domain 1"/>
    <property type="match status" value="1"/>
</dbReference>
<reference evidence="14 15" key="1">
    <citation type="submission" date="2016-07" db="EMBL/GenBank/DDBJ databases">
        <title>Pervasive Adenine N6-methylation of Active Genes in Fungi.</title>
        <authorList>
            <consortium name="DOE Joint Genome Institute"/>
            <person name="Mondo S.J."/>
            <person name="Dannebaum R.O."/>
            <person name="Kuo R.C."/>
            <person name="Labutti K."/>
            <person name="Haridas S."/>
            <person name="Kuo A."/>
            <person name="Salamov A."/>
            <person name="Ahrendt S.R."/>
            <person name="Lipzen A."/>
            <person name="Sullivan W."/>
            <person name="Andreopoulos W.B."/>
            <person name="Clum A."/>
            <person name="Lindquist E."/>
            <person name="Daum C."/>
            <person name="Ramamoorthy G.K."/>
            <person name="Gryganskyi A."/>
            <person name="Culley D."/>
            <person name="Magnuson J.K."/>
            <person name="James T.Y."/>
            <person name="O'Malley M.A."/>
            <person name="Stajich J.E."/>
            <person name="Spatafora J.W."/>
            <person name="Visel A."/>
            <person name="Grigoriev I.V."/>
        </authorList>
    </citation>
    <scope>NUCLEOTIDE SEQUENCE [LARGE SCALE GENOMIC DNA]</scope>
    <source>
        <strain evidence="14 15">NRRL 2496</strain>
    </source>
</reference>
<dbReference type="InterPro" id="IPR000719">
    <property type="entry name" value="Prot_kinase_dom"/>
</dbReference>
<dbReference type="Proteomes" id="UP000242180">
    <property type="component" value="Unassembled WGS sequence"/>
</dbReference>
<keyword evidence="15" id="KW-1185">Reference proteome</keyword>
<proteinExistence type="inferred from homology"/>
<comment type="catalytic activity">
    <reaction evidence="9">
        <text>L-seryl-[protein] + ATP = O-phospho-L-seryl-[protein] + ADP + H(+)</text>
        <dbReference type="Rhea" id="RHEA:17989"/>
        <dbReference type="Rhea" id="RHEA-COMP:9863"/>
        <dbReference type="Rhea" id="RHEA-COMP:11604"/>
        <dbReference type="ChEBI" id="CHEBI:15378"/>
        <dbReference type="ChEBI" id="CHEBI:29999"/>
        <dbReference type="ChEBI" id="CHEBI:30616"/>
        <dbReference type="ChEBI" id="CHEBI:83421"/>
        <dbReference type="ChEBI" id="CHEBI:456216"/>
        <dbReference type="EC" id="2.7.11.1"/>
    </reaction>
</comment>
<evidence type="ECO:0000259" key="13">
    <source>
        <dbReference type="PROSITE" id="PS50011"/>
    </source>
</evidence>
<dbReference type="SUPFAM" id="SSF56112">
    <property type="entry name" value="Protein kinase-like (PK-like)"/>
    <property type="match status" value="1"/>
</dbReference>
<dbReference type="STRING" id="13706.A0A1X2H6I7"/>
<dbReference type="AlphaFoldDB" id="A0A1X2H6I7"/>
<keyword evidence="5 10" id="KW-0547">Nucleotide-binding</keyword>
<evidence type="ECO:0000256" key="7">
    <source>
        <dbReference type="ARBA" id="ARBA00022840"/>
    </source>
</evidence>
<evidence type="ECO:0000256" key="3">
    <source>
        <dbReference type="ARBA" id="ARBA00022527"/>
    </source>
</evidence>
<feature type="binding site" evidence="10">
    <location>
        <position position="221"/>
    </location>
    <ligand>
        <name>ATP</name>
        <dbReference type="ChEBI" id="CHEBI:30616"/>
    </ligand>
</feature>
<dbReference type="OrthoDB" id="4062651at2759"/>
<keyword evidence="7 10" id="KW-0067">ATP-binding</keyword>
<protein>
    <recommendedName>
        <fullName evidence="2">non-specific serine/threonine protein kinase</fullName>
        <ecNumber evidence="2">2.7.11.1</ecNumber>
    </recommendedName>
</protein>
<dbReference type="EC" id="2.7.11.1" evidence="2"/>
<gene>
    <name evidence="14" type="ORF">BCR43DRAFT_495819</name>
</gene>
<dbReference type="InterPro" id="IPR011009">
    <property type="entry name" value="Kinase-like_dom_sf"/>
</dbReference>
<name>A0A1X2H6I7_SYNRA</name>
<evidence type="ECO:0000256" key="8">
    <source>
        <dbReference type="ARBA" id="ARBA00047899"/>
    </source>
</evidence>
<comment type="similarity">
    <text evidence="1">Belongs to the protein kinase superfamily. STE Ser/Thr protein kinase family. STE20 subfamily.</text>
</comment>
<keyword evidence="3 11" id="KW-0723">Serine/threonine-protein kinase</keyword>
<dbReference type="InterPro" id="IPR017441">
    <property type="entry name" value="Protein_kinase_ATP_BS"/>
</dbReference>
<dbReference type="OMA" id="RNTRCAT"/>
<dbReference type="PANTHER" id="PTHR48012:SF10">
    <property type="entry name" value="FI20177P1"/>
    <property type="match status" value="1"/>
</dbReference>
<evidence type="ECO:0000256" key="2">
    <source>
        <dbReference type="ARBA" id="ARBA00012513"/>
    </source>
</evidence>
<evidence type="ECO:0000256" key="4">
    <source>
        <dbReference type="ARBA" id="ARBA00022679"/>
    </source>
</evidence>
<feature type="region of interest" description="Disordered" evidence="12">
    <location>
        <begin position="1"/>
        <end position="79"/>
    </location>
</feature>
<dbReference type="InterPro" id="IPR050629">
    <property type="entry name" value="STE20/SPS1-PAK"/>
</dbReference>
<dbReference type="PROSITE" id="PS00107">
    <property type="entry name" value="PROTEIN_KINASE_ATP"/>
    <property type="match status" value="1"/>
</dbReference>
<dbReference type="PROSITE" id="PS00108">
    <property type="entry name" value="PROTEIN_KINASE_ST"/>
    <property type="match status" value="1"/>
</dbReference>
<feature type="region of interest" description="Disordered" evidence="12">
    <location>
        <begin position="95"/>
        <end position="166"/>
    </location>
</feature>
<dbReference type="PROSITE" id="PS50011">
    <property type="entry name" value="PROTEIN_KINASE_DOM"/>
    <property type="match status" value="1"/>
</dbReference>
<feature type="compositionally biased region" description="Low complexity" evidence="12">
    <location>
        <begin position="139"/>
        <end position="155"/>
    </location>
</feature>
<dbReference type="GO" id="GO:0004674">
    <property type="term" value="F:protein serine/threonine kinase activity"/>
    <property type="evidence" value="ECO:0007669"/>
    <property type="project" value="UniProtKB-KW"/>
</dbReference>
<feature type="compositionally biased region" description="Pro residues" evidence="12">
    <location>
        <begin position="109"/>
        <end position="120"/>
    </location>
</feature>
<keyword evidence="4" id="KW-0808">Transferase</keyword>
<evidence type="ECO:0000256" key="11">
    <source>
        <dbReference type="RuleBase" id="RU000304"/>
    </source>
</evidence>
<evidence type="ECO:0000256" key="5">
    <source>
        <dbReference type="ARBA" id="ARBA00022741"/>
    </source>
</evidence>
<dbReference type="InterPro" id="IPR008271">
    <property type="entry name" value="Ser/Thr_kinase_AS"/>
</dbReference>
<evidence type="ECO:0000256" key="6">
    <source>
        <dbReference type="ARBA" id="ARBA00022777"/>
    </source>
</evidence>
<dbReference type="GO" id="GO:0005524">
    <property type="term" value="F:ATP binding"/>
    <property type="evidence" value="ECO:0007669"/>
    <property type="project" value="UniProtKB-UniRule"/>
</dbReference>
<dbReference type="EMBL" id="MCGN01000008">
    <property type="protein sequence ID" value="ORY94074.1"/>
    <property type="molecule type" value="Genomic_DNA"/>
</dbReference>
<comment type="caution">
    <text evidence="14">The sequence shown here is derived from an EMBL/GenBank/DDBJ whole genome shotgun (WGS) entry which is preliminary data.</text>
</comment>
<comment type="catalytic activity">
    <reaction evidence="8">
        <text>L-threonyl-[protein] + ATP = O-phospho-L-threonyl-[protein] + ADP + H(+)</text>
        <dbReference type="Rhea" id="RHEA:46608"/>
        <dbReference type="Rhea" id="RHEA-COMP:11060"/>
        <dbReference type="Rhea" id="RHEA-COMP:11605"/>
        <dbReference type="ChEBI" id="CHEBI:15378"/>
        <dbReference type="ChEBI" id="CHEBI:30013"/>
        <dbReference type="ChEBI" id="CHEBI:30616"/>
        <dbReference type="ChEBI" id="CHEBI:61977"/>
        <dbReference type="ChEBI" id="CHEBI:456216"/>
        <dbReference type="EC" id="2.7.11.1"/>
    </reaction>
</comment>
<dbReference type="InParanoid" id="A0A1X2H6I7"/>
<dbReference type="Pfam" id="PF00069">
    <property type="entry name" value="Pkinase"/>
    <property type="match status" value="1"/>
</dbReference>
<dbReference type="SMART" id="SM00220">
    <property type="entry name" value="S_TKc"/>
    <property type="match status" value="1"/>
</dbReference>
<evidence type="ECO:0000313" key="15">
    <source>
        <dbReference type="Proteomes" id="UP000242180"/>
    </source>
</evidence>
<evidence type="ECO:0000256" key="10">
    <source>
        <dbReference type="PROSITE-ProRule" id="PRU10141"/>
    </source>
</evidence>